<name>A0AAP3AGG7_MICLU</name>
<dbReference type="AlphaFoldDB" id="A0AAP3AGG7"/>
<dbReference type="RefSeq" id="WP_216880015.1">
    <property type="nucleotide sequence ID" value="NZ_CP082331.1"/>
</dbReference>
<comment type="caution">
    <text evidence="1">The sequence shown here is derived from an EMBL/GenBank/DDBJ whole genome shotgun (WGS) entry which is preliminary data.</text>
</comment>
<sequence length="51" mass="5187">MPAVFVSRDRCALSAVLTAGLTHARLDQLVAAHPIPGDPGHDAGKAGRVGL</sequence>
<reference evidence="1" key="1">
    <citation type="submission" date="2023-06" db="EMBL/GenBank/DDBJ databases">
        <title>lsaBGC provides a comprehensive framework for evolutionary analysis of biosynthetic gene clusters within focal taxa.</title>
        <authorList>
            <person name="Salamzade R."/>
            <person name="Sandstrom S."/>
            <person name="Kalan L.R."/>
        </authorList>
    </citation>
    <scope>NUCLEOTIDE SEQUENCE</scope>
    <source>
        <strain evidence="1">P3-SID899</strain>
    </source>
</reference>
<evidence type="ECO:0000313" key="2">
    <source>
        <dbReference type="Proteomes" id="UP001205867"/>
    </source>
</evidence>
<evidence type="ECO:0000313" key="1">
    <source>
        <dbReference type="EMBL" id="MCV7628636.1"/>
    </source>
</evidence>
<dbReference type="EMBL" id="JALXKZ020000006">
    <property type="protein sequence ID" value="MCV7628636.1"/>
    <property type="molecule type" value="Genomic_DNA"/>
</dbReference>
<organism evidence="1 2">
    <name type="scientific">Micrococcus luteus</name>
    <name type="common">Micrococcus lysodeikticus</name>
    <dbReference type="NCBI Taxonomy" id="1270"/>
    <lineage>
        <taxon>Bacteria</taxon>
        <taxon>Bacillati</taxon>
        <taxon>Actinomycetota</taxon>
        <taxon>Actinomycetes</taxon>
        <taxon>Micrococcales</taxon>
        <taxon>Micrococcaceae</taxon>
        <taxon>Micrococcus</taxon>
    </lineage>
</organism>
<gene>
    <name evidence="1" type="ORF">M3A82_004670</name>
</gene>
<protein>
    <submittedName>
        <fullName evidence="1">Uncharacterized protein</fullName>
    </submittedName>
</protein>
<accession>A0AAP3AGG7</accession>
<dbReference type="Proteomes" id="UP001205867">
    <property type="component" value="Unassembled WGS sequence"/>
</dbReference>
<proteinExistence type="predicted"/>